<keyword evidence="7 12" id="KW-1133">Transmembrane helix</keyword>
<feature type="transmembrane region" description="Helical" evidence="12">
    <location>
        <begin position="87"/>
        <end position="109"/>
    </location>
</feature>
<gene>
    <name evidence="14" type="ORF">PPRIM_AZ9-3.1.T0050475</name>
</gene>
<keyword evidence="3" id="KW-0633">Potassium transport</keyword>
<dbReference type="EMBL" id="CAJJDM010000002">
    <property type="protein sequence ID" value="CAD8043821.1"/>
    <property type="molecule type" value="Genomic_DNA"/>
</dbReference>
<evidence type="ECO:0000256" key="9">
    <source>
        <dbReference type="ARBA" id="ARBA00023136"/>
    </source>
</evidence>
<keyword evidence="15" id="KW-1185">Reference proteome</keyword>
<feature type="region of interest" description="Disordered" evidence="11">
    <location>
        <begin position="1"/>
        <end position="33"/>
    </location>
</feature>
<feature type="transmembrane region" description="Helical" evidence="12">
    <location>
        <begin position="154"/>
        <end position="179"/>
    </location>
</feature>
<dbReference type="OMA" id="IVRFMRV"/>
<protein>
    <recommendedName>
        <fullName evidence="13">Ion transport domain-containing protein</fullName>
    </recommendedName>
</protein>
<dbReference type="InterPro" id="IPR005821">
    <property type="entry name" value="Ion_trans_dom"/>
</dbReference>
<dbReference type="Proteomes" id="UP000688137">
    <property type="component" value="Unassembled WGS sequence"/>
</dbReference>
<keyword evidence="6" id="KW-0630">Potassium</keyword>
<sequence length="846" mass="99481">MEQDSKLSQFISPRQNAQQFLDQSETQKANESQQKMISKSRIQKFRTEDFSLRRKLQNQSFFGKMKVICKGMQQYIYILLEDPNSSLIAYCLQFLLLTSILLSCIAIIVDSLMENNSNSQYDDISFYLEYYLFIFFGLEYILRMFSSTAFDSKLMGFILSPLNLIDLLAIMPFLFNLIFEGASLSGLRVIRIIRFMRVFRLFKLSRFMKDMLMIIDTVKHSAKDIIILITMFLFLVLFFSIVMYYLEYDENNIIEDEQKINSISEAVWWCIATMTTVGYGDKVPLSVPGKFVACIAAFFGITSISLPVAVMGMNLTQTLKEHEENIEIQKLKDQFVMENDTELINNKREQTQLNLKELKFMERRLEQLLENNQKVMDYVEQSQKLFDEVTQDLMSLYSALTEQLDLHIETKMKNLKARHRIMKMEKNLNQKKSIELSQIVSAFKEKQKLISQGSILMCEESQADVFSIASRQSKQYTARKSQKLRSKNSRGSYLCVINNSNHNPFKTQTDYNDPDPHQNSIIYAQVSSRNSALNQDMLIGGNAEFKFNLEESSGNIDEEDDNDNGVDLSSKILQIEKQYQKQQYMNCFDQQFFEYQSTDSKAIDQRYSQFNDIKYIKKSNEFIQETNTTNQEQCVYISNNYYYATQGPFIYKVAYACNAFEFINGLKWYNFKGFGIDENLYLKIKTYSLIYDKCVNNDELIKYFHKILQLVWIDTSIEKLQAARLLYNQINKNEQKQLTDKQICDLYSNLLSKIKSLKNKQTFKQRVHIMKIDFVIFQLYEYQHFPDFKKNCNVCKACQQHKSKYFCGGCFIFTGKRWSLCLDGCFSKFHQDPSKYLIRKRMKYIK</sequence>
<keyword evidence="2" id="KW-0813">Transport</keyword>
<evidence type="ECO:0000256" key="3">
    <source>
        <dbReference type="ARBA" id="ARBA00022538"/>
    </source>
</evidence>
<dbReference type="InterPro" id="IPR028325">
    <property type="entry name" value="VG_K_chnl"/>
</dbReference>
<dbReference type="AlphaFoldDB" id="A0A8S1JP23"/>
<organism evidence="14 15">
    <name type="scientific">Paramecium primaurelia</name>
    <dbReference type="NCBI Taxonomy" id="5886"/>
    <lineage>
        <taxon>Eukaryota</taxon>
        <taxon>Sar</taxon>
        <taxon>Alveolata</taxon>
        <taxon>Ciliophora</taxon>
        <taxon>Intramacronucleata</taxon>
        <taxon>Oligohymenophorea</taxon>
        <taxon>Peniculida</taxon>
        <taxon>Parameciidae</taxon>
        <taxon>Paramecium</taxon>
    </lineage>
</organism>
<evidence type="ECO:0000256" key="4">
    <source>
        <dbReference type="ARBA" id="ARBA00022692"/>
    </source>
</evidence>
<evidence type="ECO:0000256" key="1">
    <source>
        <dbReference type="ARBA" id="ARBA00004141"/>
    </source>
</evidence>
<reference evidence="14" key="1">
    <citation type="submission" date="2021-01" db="EMBL/GenBank/DDBJ databases">
        <authorList>
            <consortium name="Genoscope - CEA"/>
            <person name="William W."/>
        </authorList>
    </citation>
    <scope>NUCLEOTIDE SEQUENCE</scope>
</reference>
<evidence type="ECO:0000256" key="2">
    <source>
        <dbReference type="ARBA" id="ARBA00022448"/>
    </source>
</evidence>
<evidence type="ECO:0000259" key="13">
    <source>
        <dbReference type="Pfam" id="PF00520"/>
    </source>
</evidence>
<dbReference type="PANTHER" id="PTHR11537">
    <property type="entry name" value="VOLTAGE-GATED POTASSIUM CHANNEL"/>
    <property type="match status" value="1"/>
</dbReference>
<comment type="caution">
    <text evidence="14">The sequence shown here is derived from an EMBL/GenBank/DDBJ whole genome shotgun (WGS) entry which is preliminary data.</text>
</comment>
<feature type="transmembrane region" description="Helical" evidence="12">
    <location>
        <begin position="291"/>
        <end position="313"/>
    </location>
</feature>
<dbReference type="GO" id="GO:0005249">
    <property type="term" value="F:voltage-gated potassium channel activity"/>
    <property type="evidence" value="ECO:0007669"/>
    <property type="project" value="InterPro"/>
</dbReference>
<evidence type="ECO:0000313" key="14">
    <source>
        <dbReference type="EMBL" id="CAD8043821.1"/>
    </source>
</evidence>
<keyword evidence="9 12" id="KW-0472">Membrane</keyword>
<evidence type="ECO:0000256" key="7">
    <source>
        <dbReference type="ARBA" id="ARBA00022989"/>
    </source>
</evidence>
<dbReference type="Pfam" id="PF00520">
    <property type="entry name" value="Ion_trans"/>
    <property type="match status" value="1"/>
</dbReference>
<feature type="transmembrane region" description="Helical" evidence="12">
    <location>
        <begin position="225"/>
        <end position="246"/>
    </location>
</feature>
<evidence type="ECO:0000313" key="15">
    <source>
        <dbReference type="Proteomes" id="UP000688137"/>
    </source>
</evidence>
<evidence type="ECO:0000256" key="8">
    <source>
        <dbReference type="ARBA" id="ARBA00023065"/>
    </source>
</evidence>
<feature type="domain" description="Ion transport" evidence="13">
    <location>
        <begin position="90"/>
        <end position="318"/>
    </location>
</feature>
<evidence type="ECO:0000256" key="11">
    <source>
        <dbReference type="SAM" id="MobiDB-lite"/>
    </source>
</evidence>
<keyword evidence="10" id="KW-0407">Ion channel</keyword>
<proteinExistence type="predicted"/>
<evidence type="ECO:0000256" key="6">
    <source>
        <dbReference type="ARBA" id="ARBA00022958"/>
    </source>
</evidence>
<dbReference type="PANTHER" id="PTHR11537:SF254">
    <property type="entry name" value="POTASSIUM VOLTAGE-GATED CHANNEL PROTEIN SHAB"/>
    <property type="match status" value="1"/>
</dbReference>
<dbReference type="GO" id="GO:0001508">
    <property type="term" value="P:action potential"/>
    <property type="evidence" value="ECO:0007669"/>
    <property type="project" value="TreeGrafter"/>
</dbReference>
<feature type="transmembrane region" description="Helical" evidence="12">
    <location>
        <begin position="124"/>
        <end position="142"/>
    </location>
</feature>
<keyword evidence="8" id="KW-0406">Ion transport</keyword>
<evidence type="ECO:0000256" key="12">
    <source>
        <dbReference type="SAM" id="Phobius"/>
    </source>
</evidence>
<keyword evidence="5" id="KW-0631">Potassium channel</keyword>
<evidence type="ECO:0000256" key="5">
    <source>
        <dbReference type="ARBA" id="ARBA00022826"/>
    </source>
</evidence>
<evidence type="ECO:0000256" key="10">
    <source>
        <dbReference type="ARBA" id="ARBA00023303"/>
    </source>
</evidence>
<name>A0A8S1JP23_PARPR</name>
<dbReference type="FunFam" id="1.20.120.350:FF:000091">
    <property type="entry name" value="Predicted protein"/>
    <property type="match status" value="1"/>
</dbReference>
<dbReference type="GO" id="GO:0008076">
    <property type="term" value="C:voltage-gated potassium channel complex"/>
    <property type="evidence" value="ECO:0007669"/>
    <property type="project" value="InterPro"/>
</dbReference>
<comment type="subcellular location">
    <subcellularLocation>
        <location evidence="1">Membrane</location>
        <topology evidence="1">Multi-pass membrane protein</topology>
    </subcellularLocation>
</comment>
<keyword evidence="4 12" id="KW-0812">Transmembrane</keyword>
<dbReference type="FunFam" id="1.10.287.70:FF:000097">
    <property type="entry name" value="Potassium voltage-gated channel subfamily G member 3"/>
    <property type="match status" value="1"/>
</dbReference>
<accession>A0A8S1JP23</accession>